<name>A0A7U2HYQ6_PHANO</name>
<organism evidence="3 4">
    <name type="scientific">Phaeosphaeria nodorum (strain SN15 / ATCC MYA-4574 / FGSC 10173)</name>
    <name type="common">Glume blotch fungus</name>
    <name type="synonym">Parastagonospora nodorum</name>
    <dbReference type="NCBI Taxonomy" id="321614"/>
    <lineage>
        <taxon>Eukaryota</taxon>
        <taxon>Fungi</taxon>
        <taxon>Dikarya</taxon>
        <taxon>Ascomycota</taxon>
        <taxon>Pezizomycotina</taxon>
        <taxon>Dothideomycetes</taxon>
        <taxon>Pleosporomycetidae</taxon>
        <taxon>Pleosporales</taxon>
        <taxon>Pleosporineae</taxon>
        <taxon>Phaeosphaeriaceae</taxon>
        <taxon>Parastagonospora</taxon>
    </lineage>
</organism>
<evidence type="ECO:0000256" key="1">
    <source>
        <dbReference type="SAM" id="MobiDB-lite"/>
    </source>
</evidence>
<evidence type="ECO:0000313" key="4">
    <source>
        <dbReference type="Proteomes" id="UP000663193"/>
    </source>
</evidence>
<feature type="transmembrane region" description="Helical" evidence="2">
    <location>
        <begin position="22"/>
        <end position="46"/>
    </location>
</feature>
<keyword evidence="2" id="KW-0812">Transmembrane</keyword>
<keyword evidence="4" id="KW-1185">Reference proteome</keyword>
<dbReference type="EMBL" id="CP069024">
    <property type="protein sequence ID" value="QRC92997.1"/>
    <property type="molecule type" value="Genomic_DNA"/>
</dbReference>
<keyword evidence="2" id="KW-1133">Transmembrane helix</keyword>
<keyword evidence="2" id="KW-0472">Membrane</keyword>
<evidence type="ECO:0000313" key="3">
    <source>
        <dbReference type="EMBL" id="QRC92997.1"/>
    </source>
</evidence>
<accession>A0A7U2HYQ6</accession>
<proteinExistence type="predicted"/>
<dbReference type="Proteomes" id="UP000663193">
    <property type="component" value="Chromosome 2"/>
</dbReference>
<feature type="region of interest" description="Disordered" evidence="1">
    <location>
        <begin position="58"/>
        <end position="104"/>
    </location>
</feature>
<reference evidence="4" key="1">
    <citation type="journal article" date="2021" name="BMC Genomics">
        <title>Chromosome-level genome assembly and manually-curated proteome of model necrotroph Parastagonospora nodorum Sn15 reveals a genome-wide trove of candidate effector homologs, and redundancy of virulence-related functions within an accessory chromosome.</title>
        <authorList>
            <person name="Bertazzoni S."/>
            <person name="Jones D.A.B."/>
            <person name="Phan H.T."/>
            <person name="Tan K.-C."/>
            <person name="Hane J.K."/>
        </authorList>
    </citation>
    <scope>NUCLEOTIDE SEQUENCE [LARGE SCALE GENOMIC DNA]</scope>
    <source>
        <strain evidence="4">SN15 / ATCC MYA-4574 / FGSC 10173)</strain>
    </source>
</reference>
<gene>
    <name evidence="3" type="ORF">JI435_079570</name>
</gene>
<dbReference type="OrthoDB" id="5309803at2759"/>
<dbReference type="RefSeq" id="XP_001798284.1">
    <property type="nucleotide sequence ID" value="XM_001798232.1"/>
</dbReference>
<dbReference type="KEGG" id="pno:SNOG_07957"/>
<protein>
    <submittedName>
        <fullName evidence="3">Uncharacterized protein</fullName>
    </submittedName>
</protein>
<dbReference type="AlphaFoldDB" id="A0A7U2HYQ6"/>
<dbReference type="VEuPathDB" id="FungiDB:JI435_079570"/>
<sequence length="121" mass="13390">MGLLSIFPESLAVVETWITRAFLFLGIVTIGPWAALLIYDLVLYVFRTLTYEVPVVGGRARGKARPRAPSLTERPTGSRRRFSLARRPEDSTQSTGGERVDAPDARFRHIAEEKDAGSSVT</sequence>
<dbReference type="OMA" id="TIVPWAF"/>
<evidence type="ECO:0000256" key="2">
    <source>
        <dbReference type="SAM" id="Phobius"/>
    </source>
</evidence>